<dbReference type="Proteomes" id="UP000821656">
    <property type="component" value="Unassembled WGS sequence"/>
</dbReference>
<keyword evidence="1" id="KW-1133">Transmembrane helix</keyword>
<dbReference type="EMBL" id="JABSXK010000001">
    <property type="protein sequence ID" value="NRV10121.1"/>
    <property type="molecule type" value="Genomic_DNA"/>
</dbReference>
<proteinExistence type="predicted"/>
<dbReference type="AlphaFoldDB" id="A0A1S8QM86"/>
<evidence type="ECO:0000313" key="3">
    <source>
        <dbReference type="Proteomes" id="UP000821656"/>
    </source>
</evidence>
<comment type="caution">
    <text evidence="2">The sequence shown here is derived from an EMBL/GenBank/DDBJ whole genome shotgun (WGS) entry which is preliminary data.</text>
</comment>
<name>A0A1S8QM86_CLOBE</name>
<feature type="transmembrane region" description="Helical" evidence="1">
    <location>
        <begin position="20"/>
        <end position="41"/>
    </location>
</feature>
<keyword evidence="1" id="KW-0472">Membrane</keyword>
<accession>A0A1S8QM86</accession>
<dbReference type="RefSeq" id="WP_017209025.1">
    <property type="nucleotide sequence ID" value="NZ_CP010086.2"/>
</dbReference>
<gene>
    <name evidence="2" type="ORF">DFH45_003084</name>
</gene>
<keyword evidence="1" id="KW-0812">Transmembrane</keyword>
<sequence length="54" mass="6335">MEKNSVGYTKVIKTIRKRYMLALCIIILALLLSQIIVQYNINNEMSYSRIINKD</sequence>
<organism evidence="2 3">
    <name type="scientific">Clostridium beijerinckii</name>
    <name type="common">Clostridium MP</name>
    <dbReference type="NCBI Taxonomy" id="1520"/>
    <lineage>
        <taxon>Bacteria</taxon>
        <taxon>Bacillati</taxon>
        <taxon>Bacillota</taxon>
        <taxon>Clostridia</taxon>
        <taxon>Eubacteriales</taxon>
        <taxon>Clostridiaceae</taxon>
        <taxon>Clostridium</taxon>
    </lineage>
</organism>
<evidence type="ECO:0000313" key="2">
    <source>
        <dbReference type="EMBL" id="NRV10121.1"/>
    </source>
</evidence>
<evidence type="ECO:0000256" key="1">
    <source>
        <dbReference type="SAM" id="Phobius"/>
    </source>
</evidence>
<reference evidence="2" key="1">
    <citation type="submission" date="2020-05" db="EMBL/GenBank/DDBJ databases">
        <title>Genomic insights into acetone-butanol-ethanol (ABE) fermentation by sequencing solventogenic clostridia strains.</title>
        <authorList>
            <person name="Brown S."/>
        </authorList>
    </citation>
    <scope>NUCLEOTIDE SEQUENCE</scope>
    <source>
        <strain evidence="2">DJ126</strain>
    </source>
</reference>
<protein>
    <submittedName>
        <fullName evidence="2">Uncharacterized protein</fullName>
    </submittedName>
</protein>